<dbReference type="SUPFAM" id="SSF46785">
    <property type="entry name" value="Winged helix' DNA-binding domain"/>
    <property type="match status" value="1"/>
</dbReference>
<comment type="caution">
    <text evidence="5">The sequence shown here is derived from an EMBL/GenBank/DDBJ whole genome shotgun (WGS) entry which is preliminary data.</text>
</comment>
<keyword evidence="3" id="KW-0804">Transcription</keyword>
<evidence type="ECO:0000256" key="3">
    <source>
        <dbReference type="ARBA" id="ARBA00023163"/>
    </source>
</evidence>
<dbReference type="SMART" id="SM00347">
    <property type="entry name" value="HTH_MARR"/>
    <property type="match status" value="1"/>
</dbReference>
<sequence length="146" mass="16843">MEENHYLERFMESIQYVGRMMKRNGRNNVASNDITKSQWFILRILSKRPHTIGELAEKLEVRSSSMSQMIDRLELSGLVQRQSNTGDGRIKEVVLSDEGMRGIKDISIKKMEFLSAPFTQLSVDEQEQLVHLLEKVKANLADTMDK</sequence>
<dbReference type="PANTHER" id="PTHR42756">
    <property type="entry name" value="TRANSCRIPTIONAL REGULATOR, MARR"/>
    <property type="match status" value="1"/>
</dbReference>
<keyword evidence="1" id="KW-0805">Transcription regulation</keyword>
<dbReference type="InterPro" id="IPR036390">
    <property type="entry name" value="WH_DNA-bd_sf"/>
</dbReference>
<dbReference type="InterPro" id="IPR011991">
    <property type="entry name" value="ArsR-like_HTH"/>
</dbReference>
<dbReference type="Proteomes" id="UP001596147">
    <property type="component" value="Unassembled WGS sequence"/>
</dbReference>
<evidence type="ECO:0000313" key="5">
    <source>
        <dbReference type="EMBL" id="MFC5465669.1"/>
    </source>
</evidence>
<dbReference type="InterPro" id="IPR000835">
    <property type="entry name" value="HTH_MarR-typ"/>
</dbReference>
<dbReference type="CDD" id="cd00090">
    <property type="entry name" value="HTH_ARSR"/>
    <property type="match status" value="1"/>
</dbReference>
<dbReference type="RefSeq" id="WP_382352470.1">
    <property type="nucleotide sequence ID" value="NZ_JBHSMC010000016.1"/>
</dbReference>
<accession>A0ABW0LIS1</accession>
<dbReference type="EMBL" id="JBHSMC010000016">
    <property type="protein sequence ID" value="MFC5465669.1"/>
    <property type="molecule type" value="Genomic_DNA"/>
</dbReference>
<evidence type="ECO:0000313" key="6">
    <source>
        <dbReference type="Proteomes" id="UP001596147"/>
    </source>
</evidence>
<reference evidence="6" key="1">
    <citation type="journal article" date="2019" name="Int. J. Syst. Evol. Microbiol.">
        <title>The Global Catalogue of Microorganisms (GCM) 10K type strain sequencing project: providing services to taxonomists for standard genome sequencing and annotation.</title>
        <authorList>
            <consortium name="The Broad Institute Genomics Platform"/>
            <consortium name="The Broad Institute Genome Sequencing Center for Infectious Disease"/>
            <person name="Wu L."/>
            <person name="Ma J."/>
        </authorList>
    </citation>
    <scope>NUCLEOTIDE SEQUENCE [LARGE SCALE GENOMIC DNA]</scope>
    <source>
        <strain evidence="6">CGMCC 1.12237</strain>
    </source>
</reference>
<name>A0ABW0LIS1_9BACI</name>
<dbReference type="PROSITE" id="PS01117">
    <property type="entry name" value="HTH_MARR_1"/>
    <property type="match status" value="1"/>
</dbReference>
<dbReference type="PROSITE" id="PS50995">
    <property type="entry name" value="HTH_MARR_2"/>
    <property type="match status" value="1"/>
</dbReference>
<keyword evidence="2" id="KW-0238">DNA-binding</keyword>
<evidence type="ECO:0000256" key="2">
    <source>
        <dbReference type="ARBA" id="ARBA00023125"/>
    </source>
</evidence>
<dbReference type="PRINTS" id="PR00598">
    <property type="entry name" value="HTHMARR"/>
</dbReference>
<proteinExistence type="predicted"/>
<organism evidence="5 6">
    <name type="scientific">Lederbergia graminis</name>
    <dbReference type="NCBI Taxonomy" id="735518"/>
    <lineage>
        <taxon>Bacteria</taxon>
        <taxon>Bacillati</taxon>
        <taxon>Bacillota</taxon>
        <taxon>Bacilli</taxon>
        <taxon>Bacillales</taxon>
        <taxon>Bacillaceae</taxon>
        <taxon>Lederbergia</taxon>
    </lineage>
</organism>
<dbReference type="InterPro" id="IPR023187">
    <property type="entry name" value="Tscrpt_reg_MarR-type_CS"/>
</dbReference>
<dbReference type="Pfam" id="PF01047">
    <property type="entry name" value="MarR"/>
    <property type="match status" value="1"/>
</dbReference>
<dbReference type="Gene3D" id="1.10.10.10">
    <property type="entry name" value="Winged helix-like DNA-binding domain superfamily/Winged helix DNA-binding domain"/>
    <property type="match status" value="1"/>
</dbReference>
<gene>
    <name evidence="5" type="ORF">ACFPM4_13030</name>
</gene>
<dbReference type="InterPro" id="IPR036388">
    <property type="entry name" value="WH-like_DNA-bd_sf"/>
</dbReference>
<keyword evidence="6" id="KW-1185">Reference proteome</keyword>
<evidence type="ECO:0000259" key="4">
    <source>
        <dbReference type="PROSITE" id="PS50995"/>
    </source>
</evidence>
<protein>
    <submittedName>
        <fullName evidence="5">MarR family winged helix-turn-helix transcriptional regulator</fullName>
    </submittedName>
</protein>
<dbReference type="PANTHER" id="PTHR42756:SF1">
    <property type="entry name" value="TRANSCRIPTIONAL REPRESSOR OF EMRAB OPERON"/>
    <property type="match status" value="1"/>
</dbReference>
<feature type="domain" description="HTH marR-type" evidence="4">
    <location>
        <begin position="7"/>
        <end position="138"/>
    </location>
</feature>
<evidence type="ECO:0000256" key="1">
    <source>
        <dbReference type="ARBA" id="ARBA00023015"/>
    </source>
</evidence>